<keyword evidence="1" id="KW-0472">Membrane</keyword>
<keyword evidence="1" id="KW-0812">Transmembrane</keyword>
<evidence type="ECO:0000313" key="3">
    <source>
        <dbReference type="Proteomes" id="UP001370490"/>
    </source>
</evidence>
<proteinExistence type="predicted"/>
<protein>
    <submittedName>
        <fullName evidence="2">Uncharacterized protein</fullName>
    </submittedName>
</protein>
<dbReference type="Gene3D" id="1.20.1130.10">
    <property type="entry name" value="Photosystem I PsaA/PsaB"/>
    <property type="match status" value="1"/>
</dbReference>
<keyword evidence="3" id="KW-1185">Reference proteome</keyword>
<evidence type="ECO:0000256" key="1">
    <source>
        <dbReference type="SAM" id="Phobius"/>
    </source>
</evidence>
<accession>A0AAN8VYS6</accession>
<dbReference type="InterPro" id="IPR036408">
    <property type="entry name" value="PSI_PsaA/B_sf"/>
</dbReference>
<keyword evidence="1" id="KW-1133">Transmembrane helix</keyword>
<dbReference type="Proteomes" id="UP001370490">
    <property type="component" value="Unassembled WGS sequence"/>
</dbReference>
<dbReference type="AlphaFoldDB" id="A0AAN8VYS6"/>
<evidence type="ECO:0000313" key="2">
    <source>
        <dbReference type="EMBL" id="KAK6943313.1"/>
    </source>
</evidence>
<dbReference type="SUPFAM" id="SSF81558">
    <property type="entry name" value="Photosystem I subunits PsaA/PsaB"/>
    <property type="match status" value="1"/>
</dbReference>
<sequence length="90" mass="10192">WERKGRENASSQCSSTRCFNTEVTHDILQGKAQMTVNKRVPVSKTNTGGWKSLEISRKVFSANFVQLSIIFLWLSDIFSTALVFPIMKHG</sequence>
<comment type="caution">
    <text evidence="2">The sequence shown here is derived from an EMBL/GenBank/DDBJ whole genome shotgun (WGS) entry which is preliminary data.</text>
</comment>
<feature type="non-terminal residue" evidence="2">
    <location>
        <position position="1"/>
    </location>
</feature>
<dbReference type="EMBL" id="JBAMMX010000004">
    <property type="protein sequence ID" value="KAK6943313.1"/>
    <property type="molecule type" value="Genomic_DNA"/>
</dbReference>
<gene>
    <name evidence="2" type="ORF">RJ641_028690</name>
</gene>
<feature type="transmembrane region" description="Helical" evidence="1">
    <location>
        <begin position="64"/>
        <end position="87"/>
    </location>
</feature>
<organism evidence="2 3">
    <name type="scientific">Dillenia turbinata</name>
    <dbReference type="NCBI Taxonomy" id="194707"/>
    <lineage>
        <taxon>Eukaryota</taxon>
        <taxon>Viridiplantae</taxon>
        <taxon>Streptophyta</taxon>
        <taxon>Embryophyta</taxon>
        <taxon>Tracheophyta</taxon>
        <taxon>Spermatophyta</taxon>
        <taxon>Magnoliopsida</taxon>
        <taxon>eudicotyledons</taxon>
        <taxon>Gunneridae</taxon>
        <taxon>Pentapetalae</taxon>
        <taxon>Dilleniales</taxon>
        <taxon>Dilleniaceae</taxon>
        <taxon>Dillenia</taxon>
    </lineage>
</organism>
<name>A0AAN8VYS6_9MAGN</name>
<reference evidence="2 3" key="1">
    <citation type="submission" date="2023-12" db="EMBL/GenBank/DDBJ databases">
        <title>A high-quality genome assembly for Dillenia turbinata (Dilleniales).</title>
        <authorList>
            <person name="Chanderbali A."/>
        </authorList>
    </citation>
    <scope>NUCLEOTIDE SEQUENCE [LARGE SCALE GENOMIC DNA]</scope>
    <source>
        <strain evidence="2">LSX21</strain>
        <tissue evidence="2">Leaf</tissue>
    </source>
</reference>